<proteinExistence type="predicted"/>
<protein>
    <submittedName>
        <fullName evidence="2">Uncharacterized protein</fullName>
    </submittedName>
</protein>
<gene>
    <name evidence="2" type="ORF">AG1IA_01997</name>
</gene>
<organism evidence="2 3">
    <name type="scientific">Thanatephorus cucumeris (strain AG1-IA)</name>
    <name type="common">Rice sheath blight fungus</name>
    <name type="synonym">Rhizoctonia solani</name>
    <dbReference type="NCBI Taxonomy" id="983506"/>
    <lineage>
        <taxon>Eukaryota</taxon>
        <taxon>Fungi</taxon>
        <taxon>Dikarya</taxon>
        <taxon>Basidiomycota</taxon>
        <taxon>Agaricomycotina</taxon>
        <taxon>Agaricomycetes</taxon>
        <taxon>Cantharellales</taxon>
        <taxon>Ceratobasidiaceae</taxon>
        <taxon>Rhizoctonia</taxon>
        <taxon>Rhizoctonia solani AG-1</taxon>
    </lineage>
</organism>
<dbReference type="Proteomes" id="UP000011668">
    <property type="component" value="Unassembled WGS sequence"/>
</dbReference>
<dbReference type="AlphaFoldDB" id="L8X0X2"/>
<feature type="region of interest" description="Disordered" evidence="1">
    <location>
        <begin position="52"/>
        <end position="91"/>
    </location>
</feature>
<dbReference type="OrthoDB" id="3240925at2759"/>
<evidence type="ECO:0000313" key="2">
    <source>
        <dbReference type="EMBL" id="ELU43976.1"/>
    </source>
</evidence>
<reference evidence="2 3" key="1">
    <citation type="journal article" date="2013" name="Nat. Commun.">
        <title>The evolution and pathogenic mechanisms of the rice sheath blight pathogen.</title>
        <authorList>
            <person name="Zheng A."/>
            <person name="Lin R."/>
            <person name="Xu L."/>
            <person name="Qin P."/>
            <person name="Tang C."/>
            <person name="Ai P."/>
            <person name="Zhang D."/>
            <person name="Liu Y."/>
            <person name="Sun Z."/>
            <person name="Feng H."/>
            <person name="Wang Y."/>
            <person name="Chen Y."/>
            <person name="Liang X."/>
            <person name="Fu R."/>
            <person name="Li Q."/>
            <person name="Zhang J."/>
            <person name="Yu X."/>
            <person name="Xie Z."/>
            <person name="Ding L."/>
            <person name="Guan P."/>
            <person name="Tang J."/>
            <person name="Liang Y."/>
            <person name="Wang S."/>
            <person name="Deng Q."/>
            <person name="Li S."/>
            <person name="Zhu J."/>
            <person name="Wang L."/>
            <person name="Liu H."/>
            <person name="Li P."/>
        </authorList>
    </citation>
    <scope>NUCLEOTIDE SEQUENCE [LARGE SCALE GENOMIC DNA]</scope>
    <source>
        <strain evidence="3">AG-1 IA</strain>
    </source>
</reference>
<dbReference type="STRING" id="983506.L8X0X2"/>
<sequence>MGPLGAEWALDESGKHLLTNIVWIIYFLYKLPTAYHSYDRARPLDYSVQKNNTQDMLSSRSSTPRPRQVGINETSLMDYSKDPPTSSDASWTTMTGQPLLNIITPSPPHMDSLSHRCTR</sequence>
<evidence type="ECO:0000256" key="1">
    <source>
        <dbReference type="SAM" id="MobiDB-lite"/>
    </source>
</evidence>
<accession>L8X0X2</accession>
<dbReference type="HOGENOM" id="CLU_2063065_0_0_1"/>
<keyword evidence="3" id="KW-1185">Reference proteome</keyword>
<comment type="caution">
    <text evidence="2">The sequence shown here is derived from an EMBL/GenBank/DDBJ whole genome shotgun (WGS) entry which is preliminary data.</text>
</comment>
<evidence type="ECO:0000313" key="3">
    <source>
        <dbReference type="Proteomes" id="UP000011668"/>
    </source>
</evidence>
<name>L8X0X2_THACA</name>
<dbReference type="EMBL" id="AFRT01000454">
    <property type="protein sequence ID" value="ELU43976.1"/>
    <property type="molecule type" value="Genomic_DNA"/>
</dbReference>